<dbReference type="InterPro" id="IPR005303">
    <property type="entry name" value="MOCOS_middle"/>
</dbReference>
<dbReference type="PANTHER" id="PTHR14237">
    <property type="entry name" value="MOLYBDOPTERIN COFACTOR SULFURASE MOSC"/>
    <property type="match status" value="1"/>
</dbReference>
<dbReference type="RefSeq" id="WP_060857853.1">
    <property type="nucleotide sequence ID" value="NZ_FCOC02000018.1"/>
</dbReference>
<gene>
    <name evidence="2" type="ORF">AWB64_04779</name>
</gene>
<dbReference type="InterPro" id="IPR005302">
    <property type="entry name" value="MoCF_Sase_C"/>
</dbReference>
<dbReference type="AlphaFoldDB" id="A0A158HLE0"/>
<dbReference type="PROSITE" id="PS51340">
    <property type="entry name" value="MOSC"/>
    <property type="match status" value="1"/>
</dbReference>
<organism evidence="2 3">
    <name type="scientific">Caballeronia sordidicola</name>
    <name type="common">Burkholderia sordidicola</name>
    <dbReference type="NCBI Taxonomy" id="196367"/>
    <lineage>
        <taxon>Bacteria</taxon>
        <taxon>Pseudomonadati</taxon>
        <taxon>Pseudomonadota</taxon>
        <taxon>Betaproteobacteria</taxon>
        <taxon>Burkholderiales</taxon>
        <taxon>Burkholderiaceae</taxon>
        <taxon>Caballeronia</taxon>
    </lineage>
</organism>
<name>A0A158HLE0_CABSO</name>
<dbReference type="Pfam" id="PF03473">
    <property type="entry name" value="MOSC"/>
    <property type="match status" value="1"/>
</dbReference>
<dbReference type="InterPro" id="IPR011037">
    <property type="entry name" value="Pyrv_Knase-like_insert_dom_sf"/>
</dbReference>
<dbReference type="GO" id="GO:0030151">
    <property type="term" value="F:molybdenum ion binding"/>
    <property type="evidence" value="ECO:0007669"/>
    <property type="project" value="InterPro"/>
</dbReference>
<proteinExistence type="predicted"/>
<accession>A0A158HLE0</accession>
<dbReference type="PANTHER" id="PTHR14237:SF19">
    <property type="entry name" value="MITOCHONDRIAL AMIDOXIME REDUCING COMPONENT 1"/>
    <property type="match status" value="1"/>
</dbReference>
<dbReference type="GO" id="GO:0030170">
    <property type="term" value="F:pyridoxal phosphate binding"/>
    <property type="evidence" value="ECO:0007669"/>
    <property type="project" value="InterPro"/>
</dbReference>
<protein>
    <submittedName>
        <fullName evidence="2">MOSC domain-containing protein</fullName>
    </submittedName>
</protein>
<evidence type="ECO:0000313" key="3">
    <source>
        <dbReference type="Proteomes" id="UP000054893"/>
    </source>
</evidence>
<feature type="domain" description="MOSC" evidence="1">
    <location>
        <begin position="129"/>
        <end position="280"/>
    </location>
</feature>
<reference evidence="2 3" key="1">
    <citation type="submission" date="2016-01" db="EMBL/GenBank/DDBJ databases">
        <authorList>
            <person name="Oliw E.H."/>
        </authorList>
    </citation>
    <scope>NUCLEOTIDE SEQUENCE [LARGE SCALE GENOMIC DNA]</scope>
    <source>
        <strain evidence="2">LMG 22029</strain>
    </source>
</reference>
<dbReference type="SUPFAM" id="SSF50800">
    <property type="entry name" value="PK beta-barrel domain-like"/>
    <property type="match status" value="1"/>
</dbReference>
<evidence type="ECO:0000259" key="1">
    <source>
        <dbReference type="PROSITE" id="PS51340"/>
    </source>
</evidence>
<evidence type="ECO:0000313" key="2">
    <source>
        <dbReference type="EMBL" id="SAL45076.1"/>
    </source>
</evidence>
<dbReference type="EMBL" id="FCOC02000018">
    <property type="protein sequence ID" value="SAL45076.1"/>
    <property type="molecule type" value="Genomic_DNA"/>
</dbReference>
<dbReference type="Pfam" id="PF03476">
    <property type="entry name" value="MOSC_N"/>
    <property type="match status" value="1"/>
</dbReference>
<dbReference type="Proteomes" id="UP000054893">
    <property type="component" value="Unassembled WGS sequence"/>
</dbReference>
<dbReference type="SUPFAM" id="SSF141673">
    <property type="entry name" value="MOSC N-terminal domain-like"/>
    <property type="match status" value="1"/>
</dbReference>
<sequence length="287" mass="31700">MPVIDALHIYPIKSCRGIRLERAQITRWGLLLDRHWMLVDGAGHFVSQREYPSMARIEPRLRVNILSVSAPGMPDLVMQAPGLAGSRVCRVVIWKDTVPALDEGDVAASWFSSVLGAPVRLVCFDDAVRRQVSRDWTGGDVSVTQFADGFPLLVTVRESLDDLNDRMQAKGAPAIPMERFRPNLVLSGVEPYDEDYIGTVSAVESRVILRLVKPCARCPIPTIDQMTGMRDPAWGNEPLDTLAAYRSDPRVGGGVTFGQNAIVLGGEEQWLRVGEAVQCEWNFANDS</sequence>
<dbReference type="OrthoDB" id="581532at2"/>
<dbReference type="GO" id="GO:0003824">
    <property type="term" value="F:catalytic activity"/>
    <property type="evidence" value="ECO:0007669"/>
    <property type="project" value="InterPro"/>
</dbReference>